<dbReference type="AlphaFoldDB" id="A0AAV7E0F2"/>
<dbReference type="Proteomes" id="UP000825729">
    <property type="component" value="Unassembled WGS sequence"/>
</dbReference>
<dbReference type="EMBL" id="JAINDJ010000007">
    <property type="protein sequence ID" value="KAG9441341.1"/>
    <property type="molecule type" value="Genomic_DNA"/>
</dbReference>
<evidence type="ECO:0000313" key="7">
    <source>
        <dbReference type="EMBL" id="KAG9441341.1"/>
    </source>
</evidence>
<dbReference type="Pfam" id="PF05055">
    <property type="entry name" value="DUF677"/>
    <property type="match status" value="1"/>
</dbReference>
<gene>
    <name evidence="7" type="ORF">H6P81_017195</name>
</gene>
<dbReference type="PANTHER" id="PTHR31113">
    <property type="entry name" value="UPF0496 PROTEIN 3-RELATED"/>
    <property type="match status" value="1"/>
</dbReference>
<name>A0AAV7E0F2_ARIFI</name>
<organism evidence="7 8">
    <name type="scientific">Aristolochia fimbriata</name>
    <name type="common">White veined hardy Dutchman's pipe vine</name>
    <dbReference type="NCBI Taxonomy" id="158543"/>
    <lineage>
        <taxon>Eukaryota</taxon>
        <taxon>Viridiplantae</taxon>
        <taxon>Streptophyta</taxon>
        <taxon>Embryophyta</taxon>
        <taxon>Tracheophyta</taxon>
        <taxon>Spermatophyta</taxon>
        <taxon>Magnoliopsida</taxon>
        <taxon>Magnoliidae</taxon>
        <taxon>Piperales</taxon>
        <taxon>Aristolochiaceae</taxon>
        <taxon>Aristolochia</taxon>
    </lineage>
</organism>
<reference evidence="7 8" key="1">
    <citation type="submission" date="2021-07" db="EMBL/GenBank/DDBJ databases">
        <title>The Aristolochia fimbriata genome: insights into angiosperm evolution, floral development and chemical biosynthesis.</title>
        <authorList>
            <person name="Jiao Y."/>
        </authorList>
    </citation>
    <scope>NUCLEOTIDE SEQUENCE [LARGE SCALE GENOMIC DNA]</scope>
    <source>
        <strain evidence="7">IBCAS-2021</strain>
        <tissue evidence="7">Leaf</tissue>
    </source>
</reference>
<feature type="transmembrane region" description="Helical" evidence="6">
    <location>
        <begin position="215"/>
        <end position="234"/>
    </location>
</feature>
<accession>A0AAV7E0F2</accession>
<evidence type="ECO:0000256" key="2">
    <source>
        <dbReference type="ARBA" id="ARBA00009074"/>
    </source>
</evidence>
<evidence type="ECO:0000256" key="5">
    <source>
        <dbReference type="ARBA" id="ARBA00023136"/>
    </source>
</evidence>
<keyword evidence="4 6" id="KW-1133">Transmembrane helix</keyword>
<evidence type="ECO:0000256" key="4">
    <source>
        <dbReference type="ARBA" id="ARBA00022989"/>
    </source>
</evidence>
<keyword evidence="5 6" id="KW-0472">Membrane</keyword>
<sequence length="367" mass="41434">MKVKFSMLSKKIFGACGGSSRSRRESPCTVDLREEYANAFRTESYNEFWARVLDLTGGNAASPNYTELTAAARLPSYRLFVEHLLDPDQPTVNRILALARTKYQSKNHSLISDYFSETAKASLLCGLLLKDIEQTRQHYLPLKTTLNLPENHLPDSFSDRLAEFARTLNPFDSSASSLSRFNSMQASCIGLLKRLEVGREKARVKLRLISRVKKALAIFLVAVTTTVAVVGVFLAAHTLVFVFLATPVLLLTPVRSISTRVRARVSAQLDAATKGTYILNRDLDTISRLVARLHNELDHAQAMVRFFLERCHERLEPGQEVLRQLRKIGSSFSQQLDDLEEHLYLCFMTINRARSLVMKEVLEPSHC</sequence>
<keyword evidence="3 6" id="KW-0812">Transmembrane</keyword>
<evidence type="ECO:0000313" key="8">
    <source>
        <dbReference type="Proteomes" id="UP000825729"/>
    </source>
</evidence>
<proteinExistence type="inferred from homology"/>
<evidence type="ECO:0000256" key="1">
    <source>
        <dbReference type="ARBA" id="ARBA00004370"/>
    </source>
</evidence>
<dbReference type="GO" id="GO:0016020">
    <property type="term" value="C:membrane"/>
    <property type="evidence" value="ECO:0007669"/>
    <property type="project" value="UniProtKB-SubCell"/>
</dbReference>
<comment type="subcellular location">
    <subcellularLocation>
        <location evidence="1">Membrane</location>
    </subcellularLocation>
</comment>
<evidence type="ECO:0000256" key="3">
    <source>
        <dbReference type="ARBA" id="ARBA00022692"/>
    </source>
</evidence>
<comment type="caution">
    <text evidence="7">The sequence shown here is derived from an EMBL/GenBank/DDBJ whole genome shotgun (WGS) entry which is preliminary data.</text>
</comment>
<dbReference type="InterPro" id="IPR007749">
    <property type="entry name" value="DUF677"/>
</dbReference>
<keyword evidence="8" id="KW-1185">Reference proteome</keyword>
<protein>
    <submittedName>
        <fullName evidence="7">Uncharacterized protein</fullName>
    </submittedName>
</protein>
<dbReference type="PANTHER" id="PTHR31113:SF6">
    <property type="entry name" value="UPF0496 PROTEIN 3"/>
    <property type="match status" value="1"/>
</dbReference>
<comment type="similarity">
    <text evidence="2">Belongs to the UPF0496 family.</text>
</comment>
<evidence type="ECO:0000256" key="6">
    <source>
        <dbReference type="SAM" id="Phobius"/>
    </source>
</evidence>